<evidence type="ECO:0000256" key="1">
    <source>
        <dbReference type="ARBA" id="ARBA00007705"/>
    </source>
</evidence>
<dbReference type="CDD" id="cd06139">
    <property type="entry name" value="DNA_polA_I_Ecoli_like_exo"/>
    <property type="match status" value="1"/>
</dbReference>
<dbReference type="EC" id="2.7.7.7" evidence="2 15"/>
<dbReference type="InterPro" id="IPR002421">
    <property type="entry name" value="5-3_exonuclease"/>
</dbReference>
<dbReference type="PRINTS" id="PR00868">
    <property type="entry name" value="DNAPOLI"/>
</dbReference>
<dbReference type="InterPro" id="IPR019760">
    <property type="entry name" value="DNA-dir_DNA_pol_A_CS"/>
</dbReference>
<dbReference type="EMBL" id="PISP01000001">
    <property type="protein sequence ID" value="PKD44837.1"/>
    <property type="molecule type" value="Genomic_DNA"/>
</dbReference>
<evidence type="ECO:0000256" key="4">
    <source>
        <dbReference type="ARBA" id="ARBA00022679"/>
    </source>
</evidence>
<comment type="function">
    <text evidence="16">In addition to polymerase activity, this DNA polymerase exhibits 3'-5' and 5'-3' exonuclease activity.</text>
</comment>
<evidence type="ECO:0000256" key="7">
    <source>
        <dbReference type="ARBA" id="ARBA00022722"/>
    </source>
</evidence>
<evidence type="ECO:0000256" key="16">
    <source>
        <dbReference type="RuleBase" id="RU004460"/>
    </source>
</evidence>
<dbReference type="GO" id="GO:0008408">
    <property type="term" value="F:3'-5' exonuclease activity"/>
    <property type="evidence" value="ECO:0007669"/>
    <property type="project" value="UniProtKB-UniRule"/>
</dbReference>
<dbReference type="InterPro" id="IPR012337">
    <property type="entry name" value="RNaseH-like_sf"/>
</dbReference>
<evidence type="ECO:0000256" key="6">
    <source>
        <dbReference type="ARBA" id="ARBA00022705"/>
    </source>
</evidence>
<dbReference type="Gene3D" id="3.40.50.1010">
    <property type="entry name" value="5'-nuclease"/>
    <property type="match status" value="1"/>
</dbReference>
<protein>
    <recommendedName>
        <fullName evidence="3 15">DNA polymerase I</fullName>
        <ecNumber evidence="2 15">2.7.7.7</ecNumber>
    </recommendedName>
</protein>
<evidence type="ECO:0000313" key="22">
    <source>
        <dbReference type="Proteomes" id="UP000233398"/>
    </source>
</evidence>
<keyword evidence="4 16" id="KW-0808">Transferase</keyword>
<comment type="catalytic activity">
    <reaction evidence="14 16">
        <text>DNA(n) + a 2'-deoxyribonucleoside 5'-triphosphate = DNA(n+1) + diphosphate</text>
        <dbReference type="Rhea" id="RHEA:22508"/>
        <dbReference type="Rhea" id="RHEA-COMP:17339"/>
        <dbReference type="Rhea" id="RHEA-COMP:17340"/>
        <dbReference type="ChEBI" id="CHEBI:33019"/>
        <dbReference type="ChEBI" id="CHEBI:61560"/>
        <dbReference type="ChEBI" id="CHEBI:173112"/>
        <dbReference type="EC" id="2.7.7.7"/>
    </reaction>
</comment>
<evidence type="ECO:0000256" key="17">
    <source>
        <dbReference type="SAM" id="Coils"/>
    </source>
</evidence>
<dbReference type="SUPFAM" id="SSF56672">
    <property type="entry name" value="DNA/RNA polymerases"/>
    <property type="match status" value="1"/>
</dbReference>
<dbReference type="FunFam" id="1.10.150.20:FF:000002">
    <property type="entry name" value="DNA polymerase I"/>
    <property type="match status" value="1"/>
</dbReference>
<gene>
    <name evidence="16" type="primary">polA</name>
    <name evidence="21" type="ORF">CWD77_05080</name>
</gene>
<dbReference type="InterPro" id="IPR029060">
    <property type="entry name" value="PIN-like_dom_sf"/>
</dbReference>
<evidence type="ECO:0000259" key="19">
    <source>
        <dbReference type="SMART" id="SM00475"/>
    </source>
</evidence>
<evidence type="ECO:0000313" key="21">
    <source>
        <dbReference type="EMBL" id="PKD44837.1"/>
    </source>
</evidence>
<keyword evidence="9 16" id="KW-0378">Hydrolase</keyword>
<dbReference type="InterPro" id="IPR002298">
    <property type="entry name" value="DNA_polymerase_A"/>
</dbReference>
<dbReference type="InterPro" id="IPR001098">
    <property type="entry name" value="DNA-dir_DNA_pol_A_palm_dom"/>
</dbReference>
<dbReference type="CDD" id="cd08637">
    <property type="entry name" value="DNA_pol_A_pol_I_C"/>
    <property type="match status" value="1"/>
</dbReference>
<evidence type="ECO:0000256" key="5">
    <source>
        <dbReference type="ARBA" id="ARBA00022695"/>
    </source>
</evidence>
<dbReference type="GO" id="GO:0003677">
    <property type="term" value="F:DNA binding"/>
    <property type="evidence" value="ECO:0007669"/>
    <property type="project" value="UniProtKB-UniRule"/>
</dbReference>
<dbReference type="Gene3D" id="1.20.1060.10">
    <property type="entry name" value="Taq DNA Polymerase, Chain T, domain 4"/>
    <property type="match status" value="1"/>
</dbReference>
<dbReference type="SMART" id="SM00482">
    <property type="entry name" value="POLAc"/>
    <property type="match status" value="1"/>
</dbReference>
<keyword evidence="12 16" id="KW-0238">DNA-binding</keyword>
<dbReference type="GO" id="GO:0006302">
    <property type="term" value="P:double-strand break repair"/>
    <property type="evidence" value="ECO:0007669"/>
    <property type="project" value="TreeGrafter"/>
</dbReference>
<dbReference type="GO" id="GO:0006261">
    <property type="term" value="P:DNA-templated DNA replication"/>
    <property type="evidence" value="ECO:0007669"/>
    <property type="project" value="UniProtKB-UniRule"/>
</dbReference>
<dbReference type="OrthoDB" id="9806424at2"/>
<dbReference type="InterPro" id="IPR036397">
    <property type="entry name" value="RNaseH_sf"/>
</dbReference>
<evidence type="ECO:0000256" key="15">
    <source>
        <dbReference type="NCBIfam" id="TIGR00593"/>
    </source>
</evidence>
<evidence type="ECO:0000256" key="10">
    <source>
        <dbReference type="ARBA" id="ARBA00022839"/>
    </source>
</evidence>
<dbReference type="AlphaFoldDB" id="A0A2N0VKW1"/>
<dbReference type="PANTHER" id="PTHR10133:SF27">
    <property type="entry name" value="DNA POLYMERASE NU"/>
    <property type="match status" value="1"/>
</dbReference>
<dbReference type="Gene3D" id="3.30.70.370">
    <property type="match status" value="1"/>
</dbReference>
<dbReference type="RefSeq" id="WP_101072125.1">
    <property type="nucleotide sequence ID" value="NZ_PISP01000001.1"/>
</dbReference>
<feature type="domain" description="5'-3' exonuclease" evidence="19">
    <location>
        <begin position="4"/>
        <end position="265"/>
    </location>
</feature>
<comment type="caution">
    <text evidence="21">The sequence shown here is derived from an EMBL/GenBank/DDBJ whole genome shotgun (WGS) entry which is preliminary data.</text>
</comment>
<dbReference type="SMART" id="SM00279">
    <property type="entry name" value="HhH2"/>
    <property type="match status" value="1"/>
</dbReference>
<dbReference type="InterPro" id="IPR020045">
    <property type="entry name" value="DNA_polI_H3TH"/>
</dbReference>
<keyword evidence="5 16" id="KW-0548">Nucleotidyltransferase</keyword>
<feature type="coiled-coil region" evidence="17">
    <location>
        <begin position="532"/>
        <end position="559"/>
    </location>
</feature>
<dbReference type="Pfam" id="PF01612">
    <property type="entry name" value="DNA_pol_A_exo1"/>
    <property type="match status" value="1"/>
</dbReference>
<reference evidence="21 22" key="1">
    <citation type="submission" date="2017-11" db="EMBL/GenBank/DDBJ databases">
        <title>Rhodohalobacter 15182 sp. nov., isolated from a salt lake.</title>
        <authorList>
            <person name="Han S."/>
        </authorList>
    </citation>
    <scope>NUCLEOTIDE SEQUENCE [LARGE SCALE GENOMIC DNA]</scope>
    <source>
        <strain evidence="21 22">15182</strain>
    </source>
</reference>
<feature type="domain" description="DNA-directed DNA polymerase family A palm" evidence="20">
    <location>
        <begin position="669"/>
        <end position="876"/>
    </location>
</feature>
<keyword evidence="8 16" id="KW-0227">DNA damage</keyword>
<proteinExistence type="inferred from homology"/>
<dbReference type="GO" id="GO:0003887">
    <property type="term" value="F:DNA-directed DNA polymerase activity"/>
    <property type="evidence" value="ECO:0007669"/>
    <property type="project" value="UniProtKB-UniRule"/>
</dbReference>
<dbReference type="PANTHER" id="PTHR10133">
    <property type="entry name" value="DNA POLYMERASE I"/>
    <property type="match status" value="1"/>
</dbReference>
<dbReference type="InterPro" id="IPR002562">
    <property type="entry name" value="3'-5'_exonuclease_dom"/>
</dbReference>
<keyword evidence="11 16" id="KW-0239">DNA-directed DNA polymerase</keyword>
<evidence type="ECO:0000256" key="13">
    <source>
        <dbReference type="ARBA" id="ARBA00023204"/>
    </source>
</evidence>
<dbReference type="Gene3D" id="3.30.420.10">
    <property type="entry name" value="Ribonuclease H-like superfamily/Ribonuclease H"/>
    <property type="match status" value="1"/>
</dbReference>
<keyword evidence="13 16" id="KW-0234">DNA repair</keyword>
<dbReference type="SUPFAM" id="SSF53098">
    <property type="entry name" value="Ribonuclease H-like"/>
    <property type="match status" value="1"/>
</dbReference>
<evidence type="ECO:0000259" key="20">
    <source>
        <dbReference type="SMART" id="SM00482"/>
    </source>
</evidence>
<sequence>MAKKKLYLLDGMALAYRAHFAFINSRLKNSEGIATGPILGFANTLAKLLEEEKPTHIAVAWDTHAPTFRHDLDETYKANRPPQPEELKVGIPLIKEMVEKFGIDNIEQDGYEADDIIGTIAYNAQAEHVDVYLVTPDKDFMQLVDDHITMIKPDNKNGGFIVIDRDGVQDYFGVGPEKVIDVLAIIGDTSDNIPGVKGIGKKGAPKLINKYGSLEKAIEQAPNMKSKRHRTGLTEYAEQAMHAKEMVSIKIDVPDVQPWEDLVWEGPDKKELGLFFKRMEFRTLTRKYLGEEPGGQGTLFGSGGEEENENGSLNEEAVLYSLAVTEEDILAVVKQLENAKAICFDTETDSPDPINANLVGISLSAKPEVAWYIPVNVEDALPQEKVKELLKPIFENIESTKIAHNYKFDYLILKRAGFKIKGDIFDTMVAAYLLDANQRLKMDSLAKKYLKYEPVPIESLIGKGKNQKSMADIPYKEISSYACEDADITYRLYVLFADELKEDELLSIADNLEFPLIEVLGDMEEKGVKIDVEMLEMFSEELNSDIEKLEKEIFEKTGEEFNLNSPKQLGEVLFEKMEIPAGKKTKTGQYSTSEAVLSELSNEYEVPAMVLDYRSLSKLKSTYVDALPKLVNPNTGRIHTDFNQTVAATGRLSSSNPNLQNIPIRTERGREIRKAFVPEDGFKLLAADYSQVELRVIASISGDQNMTEAFKNGEDIHARTAKEIFNLDSLDEVTPNQRRKAKEVNFGIPYGVSAYGLASRLGISNSEGKEMIDQYFERFPGIKTYIDDTIEYAKEHGYVSTLMGRRRYIPDINSKNWNVRGFAERTAINMPIQGTAADIIKLAMIHIHDYLLDENLKSRMLLQVHDELIFEIHEDERDHVPEKIKTLMEKAYQLDVPLDVEMGLAENWLEAH</sequence>
<dbReference type="SUPFAM" id="SSF47807">
    <property type="entry name" value="5' to 3' exonuclease, C-terminal subdomain"/>
    <property type="match status" value="1"/>
</dbReference>
<evidence type="ECO:0000256" key="14">
    <source>
        <dbReference type="ARBA" id="ARBA00049244"/>
    </source>
</evidence>
<dbReference type="SUPFAM" id="SSF88723">
    <property type="entry name" value="PIN domain-like"/>
    <property type="match status" value="1"/>
</dbReference>
<name>A0A2N0VKW1_9BACT</name>
<keyword evidence="17" id="KW-0175">Coiled coil</keyword>
<dbReference type="Pfam" id="PF01367">
    <property type="entry name" value="5_3_exonuc"/>
    <property type="match status" value="1"/>
</dbReference>
<dbReference type="InterPro" id="IPR008918">
    <property type="entry name" value="HhH2"/>
</dbReference>
<dbReference type="InterPro" id="IPR018320">
    <property type="entry name" value="DNA_polymerase_1"/>
</dbReference>
<dbReference type="InterPro" id="IPR036279">
    <property type="entry name" value="5-3_exonuclease_C_sf"/>
</dbReference>
<dbReference type="NCBIfam" id="TIGR00593">
    <property type="entry name" value="pola"/>
    <property type="match status" value="1"/>
</dbReference>
<dbReference type="FunFam" id="1.10.150.20:FF:000003">
    <property type="entry name" value="DNA polymerase I"/>
    <property type="match status" value="1"/>
</dbReference>
<dbReference type="FunFam" id="1.20.1060.10:FF:000001">
    <property type="entry name" value="DNA polymerase I"/>
    <property type="match status" value="1"/>
</dbReference>
<evidence type="ECO:0000256" key="3">
    <source>
        <dbReference type="ARBA" id="ARBA00020311"/>
    </source>
</evidence>
<dbReference type="InterPro" id="IPR043502">
    <property type="entry name" value="DNA/RNA_pol_sf"/>
</dbReference>
<dbReference type="Proteomes" id="UP000233398">
    <property type="component" value="Unassembled WGS sequence"/>
</dbReference>
<dbReference type="Pfam" id="PF00476">
    <property type="entry name" value="DNA_pol_A"/>
    <property type="match status" value="1"/>
</dbReference>
<feature type="domain" description="3'-5' exonuclease" evidence="18">
    <location>
        <begin position="320"/>
        <end position="501"/>
    </location>
</feature>
<dbReference type="PROSITE" id="PS00447">
    <property type="entry name" value="DNA_POLYMERASE_A"/>
    <property type="match status" value="1"/>
</dbReference>
<evidence type="ECO:0000256" key="12">
    <source>
        <dbReference type="ARBA" id="ARBA00023125"/>
    </source>
</evidence>
<evidence type="ECO:0000256" key="8">
    <source>
        <dbReference type="ARBA" id="ARBA00022763"/>
    </source>
</evidence>
<accession>A0A2N0VKW1</accession>
<keyword evidence="7" id="KW-0540">Nuclease</keyword>
<comment type="similarity">
    <text evidence="1 16">Belongs to the DNA polymerase type-A family.</text>
</comment>
<evidence type="ECO:0000256" key="11">
    <source>
        <dbReference type="ARBA" id="ARBA00022932"/>
    </source>
</evidence>
<evidence type="ECO:0000256" key="9">
    <source>
        <dbReference type="ARBA" id="ARBA00022801"/>
    </source>
</evidence>
<dbReference type="NCBIfam" id="NF004397">
    <property type="entry name" value="PRK05755.1"/>
    <property type="match status" value="1"/>
</dbReference>
<keyword evidence="22" id="KW-1185">Reference proteome</keyword>
<dbReference type="SMART" id="SM00475">
    <property type="entry name" value="53EXOc"/>
    <property type="match status" value="1"/>
</dbReference>
<dbReference type="Gene3D" id="1.10.150.20">
    <property type="entry name" value="5' to 3' exonuclease, C-terminal subdomain"/>
    <property type="match status" value="2"/>
</dbReference>
<dbReference type="GO" id="GO:0008409">
    <property type="term" value="F:5'-3' exonuclease activity"/>
    <property type="evidence" value="ECO:0007669"/>
    <property type="project" value="UniProtKB-UniRule"/>
</dbReference>
<evidence type="ECO:0000259" key="18">
    <source>
        <dbReference type="SMART" id="SM00474"/>
    </source>
</evidence>
<dbReference type="Pfam" id="PF02739">
    <property type="entry name" value="5_3_exonuc_N"/>
    <property type="match status" value="1"/>
</dbReference>
<dbReference type="CDD" id="cd09859">
    <property type="entry name" value="PIN_53EXO"/>
    <property type="match status" value="1"/>
</dbReference>
<dbReference type="SMART" id="SM00474">
    <property type="entry name" value="35EXOc"/>
    <property type="match status" value="1"/>
</dbReference>
<dbReference type="InterPro" id="IPR020046">
    <property type="entry name" value="5-3_exonucl_a-hlix_arch_N"/>
</dbReference>
<organism evidence="21 22">
    <name type="scientific">Rhodohalobacter barkolensis</name>
    <dbReference type="NCBI Taxonomy" id="2053187"/>
    <lineage>
        <taxon>Bacteria</taxon>
        <taxon>Pseudomonadati</taxon>
        <taxon>Balneolota</taxon>
        <taxon>Balneolia</taxon>
        <taxon>Balneolales</taxon>
        <taxon>Balneolaceae</taxon>
        <taxon>Rhodohalobacter</taxon>
    </lineage>
</organism>
<keyword evidence="6 16" id="KW-0235">DNA replication</keyword>
<evidence type="ECO:0000256" key="2">
    <source>
        <dbReference type="ARBA" id="ARBA00012417"/>
    </source>
</evidence>
<keyword evidence="10 16" id="KW-0269">Exonuclease</keyword>
<dbReference type="CDD" id="cd09898">
    <property type="entry name" value="H3TH_53EXO"/>
    <property type="match status" value="1"/>
</dbReference>